<gene>
    <name evidence="3" type="ORF">SAMN05444817_103233</name>
</gene>
<accession>A0A1N7J2W9</accession>
<dbReference type="EMBL" id="FTOF01000003">
    <property type="protein sequence ID" value="SIS43708.1"/>
    <property type="molecule type" value="Genomic_DNA"/>
</dbReference>
<feature type="domain" description="YCII-related" evidence="2">
    <location>
        <begin position="3"/>
        <end position="87"/>
    </location>
</feature>
<dbReference type="Gene3D" id="3.30.70.1060">
    <property type="entry name" value="Dimeric alpha+beta barrel"/>
    <property type="match status" value="1"/>
</dbReference>
<dbReference type="SUPFAM" id="SSF54909">
    <property type="entry name" value="Dimeric alpha+beta barrel"/>
    <property type="match status" value="1"/>
</dbReference>
<evidence type="ECO:0000313" key="4">
    <source>
        <dbReference type="Proteomes" id="UP000186292"/>
    </source>
</evidence>
<evidence type="ECO:0000259" key="2">
    <source>
        <dbReference type="Pfam" id="PF03795"/>
    </source>
</evidence>
<dbReference type="InterPro" id="IPR011008">
    <property type="entry name" value="Dimeric_a/b-barrel"/>
</dbReference>
<proteinExistence type="inferred from homology"/>
<organism evidence="3 4">
    <name type="scientific">Corynebacterium appendicis CIP 107643</name>
    <dbReference type="NCBI Taxonomy" id="1161099"/>
    <lineage>
        <taxon>Bacteria</taxon>
        <taxon>Bacillati</taxon>
        <taxon>Actinomycetota</taxon>
        <taxon>Actinomycetes</taxon>
        <taxon>Mycobacteriales</taxon>
        <taxon>Corynebacteriaceae</taxon>
        <taxon>Corynebacterium</taxon>
    </lineage>
</organism>
<dbReference type="Pfam" id="PF03795">
    <property type="entry name" value="YCII"/>
    <property type="match status" value="1"/>
</dbReference>
<protein>
    <recommendedName>
        <fullName evidence="2">YCII-related domain-containing protein</fullName>
    </recommendedName>
</protein>
<dbReference type="InterPro" id="IPR005545">
    <property type="entry name" value="YCII"/>
</dbReference>
<reference evidence="4" key="1">
    <citation type="submission" date="2017-01" db="EMBL/GenBank/DDBJ databases">
        <authorList>
            <person name="Varghese N."/>
            <person name="Submissions S."/>
        </authorList>
    </citation>
    <scope>NUCLEOTIDE SEQUENCE [LARGE SCALE GENOMIC DNA]</scope>
    <source>
        <strain evidence="4">DSM 44531</strain>
    </source>
</reference>
<evidence type="ECO:0000313" key="3">
    <source>
        <dbReference type="EMBL" id="SIS43708.1"/>
    </source>
</evidence>
<dbReference type="STRING" id="1161099.SAMN05444817_103233"/>
<evidence type="ECO:0000256" key="1">
    <source>
        <dbReference type="ARBA" id="ARBA00007689"/>
    </source>
</evidence>
<dbReference type="RefSeq" id="WP_076598837.1">
    <property type="nucleotide sequence ID" value="NZ_CP046976.1"/>
</dbReference>
<name>A0A1N7J2W9_9CORY</name>
<comment type="similarity">
    <text evidence="1">Belongs to the YciI family.</text>
</comment>
<dbReference type="OrthoDB" id="8968203at2"/>
<keyword evidence="4" id="KW-1185">Reference proteome</keyword>
<dbReference type="Proteomes" id="UP000186292">
    <property type="component" value="Unassembled WGS sequence"/>
</dbReference>
<dbReference type="AlphaFoldDB" id="A0A1N7J2W9"/>
<sequence length="94" mass="10343">MTYFIATYTYGEKALIQDTRPAHRDFITGLKDEGKIVAAGPFAGDEQSAIIVRLPEDATLTDAEALLADDPYLAAGALTDRTIREWSPVINIWD</sequence>